<keyword evidence="2" id="KW-1185">Reference proteome</keyword>
<name>A0A558D720_9PSEU</name>
<dbReference type="SUPFAM" id="SSF48239">
    <property type="entry name" value="Terpenoid cyclases/Protein prenyltransferases"/>
    <property type="match status" value="1"/>
</dbReference>
<dbReference type="InterPro" id="IPR008930">
    <property type="entry name" value="Terpenoid_cyclase/PrenylTrfase"/>
</dbReference>
<sequence length="302" mass="32837">MSVETAIDLAAAEAFLTRHARLLDRHRFRHMVGRGNPEATLAALEAYRNPDGGFGWGLEPDLRSPESQPGPALHAFEALADVAPVTSPLAVQLCDWLASVTLPDGGLPFALPVTSPVGCAPFWTGADPRVSSLQISAIVAENALRVAAHDPAVAAHPWLDRIGEYCLSAIRTLDSRPHALVLAFAVRFLDLAHDRYPGAAEALDRLREHVPADGHLHVEGGREDELMHPLDFSPLPGPARRLFAPEVVEADLRRIAGLQQDDGGWPVDFDCYSPASLLEWRGYQTVRAIWLLHRNGLIGPLT</sequence>
<reference evidence="1 2" key="1">
    <citation type="submission" date="2019-07" db="EMBL/GenBank/DDBJ databases">
        <authorList>
            <person name="Duangmal K."/>
            <person name="Teo W.F.A."/>
        </authorList>
    </citation>
    <scope>NUCLEOTIDE SEQUENCE [LARGE SCALE GENOMIC DNA]</scope>
    <source>
        <strain evidence="1 2">TBRC 6029</strain>
    </source>
</reference>
<protein>
    <recommendedName>
        <fullName evidence="3">Prenyltransferase</fullName>
    </recommendedName>
</protein>
<dbReference type="Proteomes" id="UP000320011">
    <property type="component" value="Unassembled WGS sequence"/>
</dbReference>
<proteinExistence type="predicted"/>
<evidence type="ECO:0008006" key="3">
    <source>
        <dbReference type="Google" id="ProtNLM"/>
    </source>
</evidence>
<comment type="caution">
    <text evidence="1">The sequence shown here is derived from an EMBL/GenBank/DDBJ whole genome shotgun (WGS) entry which is preliminary data.</text>
</comment>
<reference evidence="1 2" key="2">
    <citation type="submission" date="2019-08" db="EMBL/GenBank/DDBJ databases">
        <title>Amycolatopsis acidicola sp. nov., isolated from peat swamp forest soil.</title>
        <authorList>
            <person name="Srisuk N."/>
        </authorList>
    </citation>
    <scope>NUCLEOTIDE SEQUENCE [LARGE SCALE GENOMIC DNA]</scope>
    <source>
        <strain evidence="1 2">TBRC 6029</strain>
    </source>
</reference>
<organism evidence="1 2">
    <name type="scientific">Amycolatopsis rhizosphaerae</name>
    <dbReference type="NCBI Taxonomy" id="2053003"/>
    <lineage>
        <taxon>Bacteria</taxon>
        <taxon>Bacillati</taxon>
        <taxon>Actinomycetota</taxon>
        <taxon>Actinomycetes</taxon>
        <taxon>Pseudonocardiales</taxon>
        <taxon>Pseudonocardiaceae</taxon>
        <taxon>Amycolatopsis</taxon>
    </lineage>
</organism>
<accession>A0A558D720</accession>
<dbReference type="EMBL" id="VJWX01000048">
    <property type="protein sequence ID" value="TVT56822.1"/>
    <property type="molecule type" value="Genomic_DNA"/>
</dbReference>
<evidence type="ECO:0000313" key="1">
    <source>
        <dbReference type="EMBL" id="TVT56822.1"/>
    </source>
</evidence>
<dbReference type="OrthoDB" id="3286086at2"/>
<dbReference type="RefSeq" id="WP_144586652.1">
    <property type="nucleotide sequence ID" value="NZ_VJWX01000048.1"/>
</dbReference>
<evidence type="ECO:0000313" key="2">
    <source>
        <dbReference type="Proteomes" id="UP000320011"/>
    </source>
</evidence>
<gene>
    <name evidence="1" type="ORF">FNH05_07805</name>
</gene>
<dbReference type="AlphaFoldDB" id="A0A558D720"/>